<evidence type="ECO:0000313" key="2">
    <source>
        <dbReference type="EMBL" id="GAA1121715.1"/>
    </source>
</evidence>
<proteinExistence type="predicted"/>
<feature type="region of interest" description="Disordered" evidence="1">
    <location>
        <begin position="1"/>
        <end position="32"/>
    </location>
</feature>
<sequence>MTTWPGPCGRRPATGADPGDDEGRGDPRGGTAHAVPFRLARIPAPLLSLPLCPGRRRYLSVAEVRPAWTWRWKER</sequence>
<evidence type="ECO:0000256" key="1">
    <source>
        <dbReference type="SAM" id="MobiDB-lite"/>
    </source>
</evidence>
<dbReference type="EMBL" id="BAAALD010000127">
    <property type="protein sequence ID" value="GAA1121715.1"/>
    <property type="molecule type" value="Genomic_DNA"/>
</dbReference>
<accession>A0ABP4ENU3</accession>
<dbReference type="Proteomes" id="UP001499987">
    <property type="component" value="Unassembled WGS sequence"/>
</dbReference>
<gene>
    <name evidence="2" type="ORF">GCM10009663_71620</name>
</gene>
<comment type="caution">
    <text evidence="2">The sequence shown here is derived from an EMBL/GenBank/DDBJ whole genome shotgun (WGS) entry which is preliminary data.</text>
</comment>
<organism evidence="2 3">
    <name type="scientific">Kitasatospora arboriphila</name>
    <dbReference type="NCBI Taxonomy" id="258052"/>
    <lineage>
        <taxon>Bacteria</taxon>
        <taxon>Bacillati</taxon>
        <taxon>Actinomycetota</taxon>
        <taxon>Actinomycetes</taxon>
        <taxon>Kitasatosporales</taxon>
        <taxon>Streptomycetaceae</taxon>
        <taxon>Kitasatospora</taxon>
    </lineage>
</organism>
<protein>
    <submittedName>
        <fullName evidence="2">Uncharacterized protein</fullName>
    </submittedName>
</protein>
<reference evidence="3" key="1">
    <citation type="journal article" date="2019" name="Int. J. Syst. Evol. Microbiol.">
        <title>The Global Catalogue of Microorganisms (GCM) 10K type strain sequencing project: providing services to taxonomists for standard genome sequencing and annotation.</title>
        <authorList>
            <consortium name="The Broad Institute Genomics Platform"/>
            <consortium name="The Broad Institute Genome Sequencing Center for Infectious Disease"/>
            <person name="Wu L."/>
            <person name="Ma J."/>
        </authorList>
    </citation>
    <scope>NUCLEOTIDE SEQUENCE [LARGE SCALE GENOMIC DNA]</scope>
    <source>
        <strain evidence="3">JCM 13002</strain>
    </source>
</reference>
<evidence type="ECO:0000313" key="3">
    <source>
        <dbReference type="Proteomes" id="UP001499987"/>
    </source>
</evidence>
<keyword evidence="3" id="KW-1185">Reference proteome</keyword>
<name>A0ABP4ENU3_9ACTN</name>